<dbReference type="InterPro" id="IPR027039">
    <property type="entry name" value="Crtac1"/>
</dbReference>
<dbReference type="InterPro" id="IPR011519">
    <property type="entry name" value="UnbV_ASPIC"/>
</dbReference>
<dbReference type="Pfam" id="PF13517">
    <property type="entry name" value="FG-GAP_3"/>
    <property type="match status" value="3"/>
</dbReference>
<proteinExistence type="predicted"/>
<dbReference type="InterPro" id="IPR028994">
    <property type="entry name" value="Integrin_alpha_N"/>
</dbReference>
<gene>
    <name evidence="3" type="ORF">ACPOL_4626</name>
</gene>
<dbReference type="Pfam" id="PF07593">
    <property type="entry name" value="UnbV_ASPIC"/>
    <property type="match status" value="1"/>
</dbReference>
<evidence type="ECO:0000313" key="3">
    <source>
        <dbReference type="EMBL" id="AXC13898.1"/>
    </source>
</evidence>
<dbReference type="Proteomes" id="UP000253606">
    <property type="component" value="Chromosome"/>
</dbReference>
<protein>
    <submittedName>
        <fullName evidence="3">ASPIC/UnbV domain protein</fullName>
    </submittedName>
</protein>
<feature type="domain" description="ASPIC/UnbV" evidence="2">
    <location>
        <begin position="473"/>
        <end position="540"/>
    </location>
</feature>
<keyword evidence="4" id="KW-1185">Reference proteome</keyword>
<dbReference type="EMBL" id="CP030840">
    <property type="protein sequence ID" value="AXC13898.1"/>
    <property type="molecule type" value="Genomic_DNA"/>
</dbReference>
<dbReference type="Gene3D" id="2.130.10.130">
    <property type="entry name" value="Integrin alpha, N-terminal"/>
    <property type="match status" value="2"/>
</dbReference>
<dbReference type="PANTHER" id="PTHR16026:SF0">
    <property type="entry name" value="CARTILAGE ACIDIC PROTEIN 1"/>
    <property type="match status" value="1"/>
</dbReference>
<keyword evidence="1" id="KW-0732">Signal</keyword>
<evidence type="ECO:0000256" key="1">
    <source>
        <dbReference type="ARBA" id="ARBA00022729"/>
    </source>
</evidence>
<dbReference type="SUPFAM" id="SSF69318">
    <property type="entry name" value="Integrin alpha N-terminal domain"/>
    <property type="match status" value="1"/>
</dbReference>
<dbReference type="KEGG" id="abas:ACPOL_4626"/>
<accession>A0A2Z5G466</accession>
<evidence type="ECO:0000313" key="4">
    <source>
        <dbReference type="Proteomes" id="UP000253606"/>
    </source>
</evidence>
<dbReference type="AlphaFoldDB" id="A0A2Z5G466"/>
<dbReference type="RefSeq" id="WP_161557482.1">
    <property type="nucleotide sequence ID" value="NZ_CP030840.1"/>
</dbReference>
<evidence type="ECO:0000259" key="2">
    <source>
        <dbReference type="Pfam" id="PF07593"/>
    </source>
</evidence>
<name>A0A2Z5G466_9BACT</name>
<reference evidence="3 4" key="1">
    <citation type="journal article" date="2018" name="Front. Microbiol.">
        <title>Hydrolytic Capabilities as a Key to Environmental Success: Chitinolytic and Cellulolytic Acidobacteria From Acidic Sub-arctic Soils and Boreal Peatlands.</title>
        <authorList>
            <person name="Belova S.E."/>
            <person name="Ravin N.V."/>
            <person name="Pankratov T.A."/>
            <person name="Rakitin A.L."/>
            <person name="Ivanova A.A."/>
            <person name="Beletsky A.V."/>
            <person name="Mardanov A.V."/>
            <person name="Sinninghe Damste J.S."/>
            <person name="Dedysh S.N."/>
        </authorList>
    </citation>
    <scope>NUCLEOTIDE SEQUENCE [LARGE SCALE GENOMIC DNA]</scope>
    <source>
        <strain evidence="3 4">SBC82</strain>
    </source>
</reference>
<dbReference type="PANTHER" id="PTHR16026">
    <property type="entry name" value="CARTILAGE ACIDIC PROTEIN 1"/>
    <property type="match status" value="1"/>
</dbReference>
<dbReference type="InterPro" id="IPR013517">
    <property type="entry name" value="FG-GAP"/>
</dbReference>
<organism evidence="3 4">
    <name type="scientific">Acidisarcina polymorpha</name>
    <dbReference type="NCBI Taxonomy" id="2211140"/>
    <lineage>
        <taxon>Bacteria</taxon>
        <taxon>Pseudomonadati</taxon>
        <taxon>Acidobacteriota</taxon>
        <taxon>Terriglobia</taxon>
        <taxon>Terriglobales</taxon>
        <taxon>Acidobacteriaceae</taxon>
        <taxon>Acidisarcina</taxon>
    </lineage>
</organism>
<sequence>MSGQQSVGGGWFLDVAPRSTFSYKTNNDYTGRKYFPQPMCGGVAIFDYDNDGRMDIFLTNGAKLPELQKVGTTYDNALLRNNGDGTFEDVTVKAGLKGAETGYSFGVAAGDYDNDGREDLFVASAGRNTLYHNNGDGTFSDVTANSGLDDKKAGLLSVGAAWFDFDNDGLLDLIVSNYTLWDPHLDKPCFRVASGDTAEAKAGSKIVESYCSPRDVVSVSPSLYRNLGNGHFENVTETSGIGSVLGKGMGISIADFNGDGLMDIFMANDTERNFLFINQGGGKFREQALLYGVAYNEGGSSVSGMGSDAKDYDNDGLPDVAYNDLAGQIFGLFKNNQGHYFDDSARKSNIENLSRPIAGWSMGFIDYDNDGWKDIYSANGDVDNLGPNAKQHDSMFRNLNGKYFVDATTEMGQDFLFTGFQRGAAFGDLNNDGYPDIVVTSLGQKPRILINRALSGNHWLLFDLRGTISNRDAIGAQVKVTTAAGQKLFNHVATSVGFMSSSDRRVPFGLGKETSASSVEIRWPSGLVQKLGPTAADQIVKVIEPMPEGKPHP</sequence>